<evidence type="ECO:0000256" key="4">
    <source>
        <dbReference type="ARBA" id="ARBA00022692"/>
    </source>
</evidence>
<keyword evidence="6 9" id="KW-1133">Transmembrane helix</keyword>
<sequence length="294" mass="30762">MLLFLEQLLNGVQLSVTLLLMASGLTLVFGIMNLLNLAHGSLFMAGAYVAAWTTGVTGSWLLGLVAGAGAAFVTGVAIELVVMRRLYTRDHLDQVLATFGLILFFNELVRLIWGIRPMRLDVPEALNGFVEIVPGAPYPVYRLAVIAAGALVMLGLAWLVQGTRVGMRIRAGSVDREMIGALGVDIGRLYTLVFALGALLAGLAGVLAGPFLAIQSGMGEPILILAFVVVVIGGIGSLKGAVAGSLLVGITDTLGRVYLPKVSDAGTALSSMLIFLVMAVVLALFPTGLYGRKP</sequence>
<evidence type="ECO:0000313" key="11">
    <source>
        <dbReference type="Proteomes" id="UP000219621"/>
    </source>
</evidence>
<accession>A0A286GRH7</accession>
<dbReference type="GO" id="GO:0005886">
    <property type="term" value="C:plasma membrane"/>
    <property type="evidence" value="ECO:0007669"/>
    <property type="project" value="UniProtKB-SubCell"/>
</dbReference>
<evidence type="ECO:0000256" key="9">
    <source>
        <dbReference type="SAM" id="Phobius"/>
    </source>
</evidence>
<keyword evidence="4 9" id="KW-0812">Transmembrane</keyword>
<feature type="transmembrane region" description="Helical" evidence="9">
    <location>
        <begin position="224"/>
        <end position="250"/>
    </location>
</feature>
<dbReference type="PANTHER" id="PTHR11795:SF442">
    <property type="entry name" value="ABC TRANSPORTER ATP-BINDING PROTEIN"/>
    <property type="match status" value="1"/>
</dbReference>
<dbReference type="GO" id="GO:0022857">
    <property type="term" value="F:transmembrane transporter activity"/>
    <property type="evidence" value="ECO:0007669"/>
    <property type="project" value="InterPro"/>
</dbReference>
<keyword evidence="2" id="KW-0813">Transport</keyword>
<feature type="transmembrane region" description="Helical" evidence="9">
    <location>
        <begin position="95"/>
        <end position="113"/>
    </location>
</feature>
<evidence type="ECO:0000256" key="3">
    <source>
        <dbReference type="ARBA" id="ARBA00022475"/>
    </source>
</evidence>
<dbReference type="Proteomes" id="UP000219621">
    <property type="component" value="Unassembled WGS sequence"/>
</dbReference>
<dbReference type="InterPro" id="IPR052157">
    <property type="entry name" value="BCAA_transport_permease"/>
</dbReference>
<evidence type="ECO:0000256" key="6">
    <source>
        <dbReference type="ARBA" id="ARBA00022989"/>
    </source>
</evidence>
<comment type="subcellular location">
    <subcellularLocation>
        <location evidence="1">Cell membrane</location>
        <topology evidence="1">Multi-pass membrane protein</topology>
    </subcellularLocation>
</comment>
<comment type="similarity">
    <text evidence="8">Belongs to the binding-protein-dependent transport system permease family. LivHM subfamily.</text>
</comment>
<evidence type="ECO:0000256" key="7">
    <source>
        <dbReference type="ARBA" id="ARBA00023136"/>
    </source>
</evidence>
<gene>
    <name evidence="10" type="ORF">SAMN05421508_107225</name>
</gene>
<dbReference type="RefSeq" id="WP_097280320.1">
    <property type="nucleotide sequence ID" value="NZ_OCNJ01000007.1"/>
</dbReference>
<evidence type="ECO:0000256" key="2">
    <source>
        <dbReference type="ARBA" id="ARBA00022448"/>
    </source>
</evidence>
<keyword evidence="5" id="KW-0029">Amino-acid transport</keyword>
<name>A0A286GRH7_9PROT</name>
<feature type="transmembrane region" description="Helical" evidence="9">
    <location>
        <begin position="12"/>
        <end position="30"/>
    </location>
</feature>
<dbReference type="Pfam" id="PF02653">
    <property type="entry name" value="BPD_transp_2"/>
    <property type="match status" value="1"/>
</dbReference>
<evidence type="ECO:0000313" key="10">
    <source>
        <dbReference type="EMBL" id="SOD98165.1"/>
    </source>
</evidence>
<keyword evidence="7 9" id="KW-0472">Membrane</keyword>
<proteinExistence type="inferred from homology"/>
<evidence type="ECO:0000256" key="8">
    <source>
        <dbReference type="ARBA" id="ARBA00037998"/>
    </source>
</evidence>
<feature type="transmembrane region" description="Helical" evidence="9">
    <location>
        <begin position="140"/>
        <end position="160"/>
    </location>
</feature>
<dbReference type="EMBL" id="OCNJ01000007">
    <property type="protein sequence ID" value="SOD98165.1"/>
    <property type="molecule type" value="Genomic_DNA"/>
</dbReference>
<protein>
    <submittedName>
        <fullName evidence="10">Amino acid/amide ABC transporter membrane protein 1, HAAT family</fullName>
    </submittedName>
</protein>
<evidence type="ECO:0000256" key="1">
    <source>
        <dbReference type="ARBA" id="ARBA00004651"/>
    </source>
</evidence>
<feature type="transmembrane region" description="Helical" evidence="9">
    <location>
        <begin position="262"/>
        <end position="285"/>
    </location>
</feature>
<feature type="transmembrane region" description="Helical" evidence="9">
    <location>
        <begin position="60"/>
        <end position="83"/>
    </location>
</feature>
<organism evidence="10 11">
    <name type="scientific">Caenispirillum bisanense</name>
    <dbReference type="NCBI Taxonomy" id="414052"/>
    <lineage>
        <taxon>Bacteria</taxon>
        <taxon>Pseudomonadati</taxon>
        <taxon>Pseudomonadota</taxon>
        <taxon>Alphaproteobacteria</taxon>
        <taxon>Rhodospirillales</taxon>
        <taxon>Novispirillaceae</taxon>
        <taxon>Caenispirillum</taxon>
    </lineage>
</organism>
<dbReference type="AlphaFoldDB" id="A0A286GRH7"/>
<dbReference type="InterPro" id="IPR001851">
    <property type="entry name" value="ABC_transp_permease"/>
</dbReference>
<feature type="transmembrane region" description="Helical" evidence="9">
    <location>
        <begin position="189"/>
        <end position="212"/>
    </location>
</feature>
<dbReference type="GO" id="GO:0006865">
    <property type="term" value="P:amino acid transport"/>
    <property type="evidence" value="ECO:0007669"/>
    <property type="project" value="UniProtKB-KW"/>
</dbReference>
<feature type="transmembrane region" description="Helical" evidence="9">
    <location>
        <begin position="37"/>
        <end position="54"/>
    </location>
</feature>
<dbReference type="OrthoDB" id="8126477at2"/>
<evidence type="ECO:0000256" key="5">
    <source>
        <dbReference type="ARBA" id="ARBA00022970"/>
    </source>
</evidence>
<keyword evidence="11" id="KW-1185">Reference proteome</keyword>
<dbReference type="CDD" id="cd06582">
    <property type="entry name" value="TM_PBP1_LivH_like"/>
    <property type="match status" value="1"/>
</dbReference>
<dbReference type="PANTHER" id="PTHR11795">
    <property type="entry name" value="BRANCHED-CHAIN AMINO ACID TRANSPORT SYSTEM PERMEASE PROTEIN LIVH"/>
    <property type="match status" value="1"/>
</dbReference>
<keyword evidence="3" id="KW-1003">Cell membrane</keyword>
<reference evidence="10 11" key="1">
    <citation type="submission" date="2017-09" db="EMBL/GenBank/DDBJ databases">
        <authorList>
            <person name="Ehlers B."/>
            <person name="Leendertz F.H."/>
        </authorList>
    </citation>
    <scope>NUCLEOTIDE SEQUENCE [LARGE SCALE GENOMIC DNA]</scope>
    <source>
        <strain evidence="10 11">USBA 140</strain>
    </source>
</reference>